<name>A0A178IRP1_9BACT</name>
<gene>
    <name evidence="1" type="ORF">AW736_26360</name>
</gene>
<reference evidence="1 2" key="1">
    <citation type="submission" date="2016-01" db="EMBL/GenBank/DDBJ databases">
        <title>High potential of lignocellulose degradation of a new Verrucomicrobia species.</title>
        <authorList>
            <person name="Wang Y."/>
            <person name="Shi Y."/>
            <person name="Qiu Z."/>
            <person name="Liu S."/>
            <person name="Yang H."/>
        </authorList>
    </citation>
    <scope>NUCLEOTIDE SEQUENCE [LARGE SCALE GENOMIC DNA]</scope>
    <source>
        <strain evidence="1 2">TSB47</strain>
    </source>
</reference>
<protein>
    <submittedName>
        <fullName evidence="1">Uncharacterized protein</fullName>
    </submittedName>
</protein>
<organism evidence="1 2">
    <name type="scientific">Termitidicoccus mucosus</name>
    <dbReference type="NCBI Taxonomy" id="1184151"/>
    <lineage>
        <taxon>Bacteria</taxon>
        <taxon>Pseudomonadati</taxon>
        <taxon>Verrucomicrobiota</taxon>
        <taxon>Opitutia</taxon>
        <taxon>Opitutales</taxon>
        <taxon>Opitutaceae</taxon>
        <taxon>Termitidicoccus</taxon>
    </lineage>
</organism>
<sequence>MVSSRAKGAIHFPLESQQLLAYARRQKNRGLIAGLFRASFGGAKFTARIFRADAKGMES</sequence>
<evidence type="ECO:0000313" key="2">
    <source>
        <dbReference type="Proteomes" id="UP000078486"/>
    </source>
</evidence>
<dbReference type="EMBL" id="LRRQ01000003">
    <property type="protein sequence ID" value="OAM91906.1"/>
    <property type="molecule type" value="Genomic_DNA"/>
</dbReference>
<evidence type="ECO:0000313" key="1">
    <source>
        <dbReference type="EMBL" id="OAM91906.1"/>
    </source>
</evidence>
<keyword evidence="2" id="KW-1185">Reference proteome</keyword>
<dbReference type="AlphaFoldDB" id="A0A178IRP1"/>
<accession>A0A178IRP1</accession>
<dbReference type="STRING" id="1184151.AW736_26360"/>
<proteinExistence type="predicted"/>
<comment type="caution">
    <text evidence="1">The sequence shown here is derived from an EMBL/GenBank/DDBJ whole genome shotgun (WGS) entry which is preliminary data.</text>
</comment>
<dbReference type="Proteomes" id="UP000078486">
    <property type="component" value="Unassembled WGS sequence"/>
</dbReference>